<proteinExistence type="predicted"/>
<dbReference type="GO" id="GO:0005886">
    <property type="term" value="C:plasma membrane"/>
    <property type="evidence" value="ECO:0007669"/>
    <property type="project" value="UniProtKB-SubCell"/>
</dbReference>
<evidence type="ECO:0000256" key="2">
    <source>
        <dbReference type="ARBA" id="ARBA00022475"/>
    </source>
</evidence>
<dbReference type="NCBIfam" id="NF005399">
    <property type="entry name" value="PRK06946.1"/>
    <property type="match status" value="1"/>
</dbReference>
<gene>
    <name evidence="8" type="ORF">AWB68_01823</name>
</gene>
<dbReference type="GO" id="GO:0009247">
    <property type="term" value="P:glycolipid biosynthetic process"/>
    <property type="evidence" value="ECO:0007669"/>
    <property type="project" value="UniProtKB-ARBA"/>
</dbReference>
<reference evidence="8" key="1">
    <citation type="submission" date="2016-01" db="EMBL/GenBank/DDBJ databases">
        <authorList>
            <person name="Peeters C."/>
        </authorList>
    </citation>
    <scope>NUCLEOTIDE SEQUENCE [LARGE SCALE GENOMIC DNA]</scope>
    <source>
        <strain evidence="8">LMG 22940</strain>
    </source>
</reference>
<comment type="caution">
    <text evidence="8">The sequence shown here is derived from an EMBL/GenBank/DDBJ whole genome shotgun (WGS) entry which is preliminary data.</text>
</comment>
<evidence type="ECO:0000256" key="6">
    <source>
        <dbReference type="ARBA" id="ARBA00023315"/>
    </source>
</evidence>
<dbReference type="AlphaFoldDB" id="A0A158HAG4"/>
<dbReference type="CDD" id="cd07984">
    <property type="entry name" value="LPLAT_LABLAT-like"/>
    <property type="match status" value="1"/>
</dbReference>
<evidence type="ECO:0000256" key="4">
    <source>
        <dbReference type="ARBA" id="ARBA00022679"/>
    </source>
</evidence>
<keyword evidence="4" id="KW-0808">Transferase</keyword>
<dbReference type="PANTHER" id="PTHR30606:SF9">
    <property type="entry name" value="LIPID A BIOSYNTHESIS LAUROYLTRANSFERASE"/>
    <property type="match status" value="1"/>
</dbReference>
<keyword evidence="7" id="KW-1133">Transmembrane helix</keyword>
<evidence type="ECO:0000313" key="9">
    <source>
        <dbReference type="Proteomes" id="UP000054770"/>
    </source>
</evidence>
<keyword evidence="5 7" id="KW-0472">Membrane</keyword>
<evidence type="ECO:0000256" key="3">
    <source>
        <dbReference type="ARBA" id="ARBA00022519"/>
    </source>
</evidence>
<keyword evidence="2" id="KW-1003">Cell membrane</keyword>
<dbReference type="PIRSF" id="PIRSF026649">
    <property type="entry name" value="MsbB"/>
    <property type="match status" value="1"/>
</dbReference>
<keyword evidence="3" id="KW-0997">Cell inner membrane</keyword>
<dbReference type="PANTHER" id="PTHR30606">
    <property type="entry name" value="LIPID A BIOSYNTHESIS LAUROYL ACYLTRANSFERASE"/>
    <property type="match status" value="1"/>
</dbReference>
<accession>A0A158HAG4</accession>
<dbReference type="EMBL" id="FCON02000014">
    <property type="protein sequence ID" value="SAL41296.1"/>
    <property type="molecule type" value="Genomic_DNA"/>
</dbReference>
<keyword evidence="6 8" id="KW-0012">Acyltransferase</keyword>
<dbReference type="Proteomes" id="UP000054770">
    <property type="component" value="Unassembled WGS sequence"/>
</dbReference>
<evidence type="ECO:0000256" key="5">
    <source>
        <dbReference type="ARBA" id="ARBA00023136"/>
    </source>
</evidence>
<protein>
    <submittedName>
        <fullName evidence="8">Lipid A biosynthesis lauroyl acyltransferase</fullName>
    </submittedName>
</protein>
<dbReference type="InterPro" id="IPR004960">
    <property type="entry name" value="LipA_acyltrans"/>
</dbReference>
<organism evidence="8 9">
    <name type="scientific">Caballeronia choica</name>
    <dbReference type="NCBI Taxonomy" id="326476"/>
    <lineage>
        <taxon>Bacteria</taxon>
        <taxon>Pseudomonadati</taxon>
        <taxon>Pseudomonadota</taxon>
        <taxon>Betaproteobacteria</taxon>
        <taxon>Burkholderiales</taxon>
        <taxon>Burkholderiaceae</taxon>
        <taxon>Caballeronia</taxon>
    </lineage>
</organism>
<evidence type="ECO:0000313" key="8">
    <source>
        <dbReference type="EMBL" id="SAL41296.1"/>
    </source>
</evidence>
<sequence>MYEHGRVFRLFRVLRPMCDHVGSIALARPRQSTKLRLPPAAPATRRSPKGTSLKSFGFALVVALLRGFAVLPYGLVARFGSLLGACLFSIPSRRKRIALVNLELCFPGRSHAQYQQMGRNHFRHVVRSYVERGVQWFGSARSIERLVELESHIDLDDEHAPPTIFMGFHFVAIEVGCMLYSTKQPITSLYTPMKDTRLCELATTQRGRFGAHMVKRSDSARAVLKLLRAGKSVMLAADMDHGIENSVFVPFFGVPACTLTSVSRLARLGRARVVPFVTEVLPDYRGYKMTIFEPLADFPSDDDAVDARRMNAFLETQVLRFPEQYYWVHRRFKHRPEGMAGVY</sequence>
<dbReference type="GO" id="GO:0016746">
    <property type="term" value="F:acyltransferase activity"/>
    <property type="evidence" value="ECO:0007669"/>
    <property type="project" value="UniProtKB-KW"/>
</dbReference>
<feature type="transmembrane region" description="Helical" evidence="7">
    <location>
        <begin position="55"/>
        <end position="76"/>
    </location>
</feature>
<dbReference type="Pfam" id="PF03279">
    <property type="entry name" value="Lip_A_acyltrans"/>
    <property type="match status" value="1"/>
</dbReference>
<comment type="subcellular location">
    <subcellularLocation>
        <location evidence="1">Cell inner membrane</location>
    </subcellularLocation>
</comment>
<name>A0A158HAG4_9BURK</name>
<evidence type="ECO:0000256" key="7">
    <source>
        <dbReference type="SAM" id="Phobius"/>
    </source>
</evidence>
<keyword evidence="9" id="KW-1185">Reference proteome</keyword>
<keyword evidence="7" id="KW-0812">Transmembrane</keyword>
<evidence type="ECO:0000256" key="1">
    <source>
        <dbReference type="ARBA" id="ARBA00004533"/>
    </source>
</evidence>